<evidence type="ECO:0000256" key="4">
    <source>
        <dbReference type="ARBA" id="ARBA00022692"/>
    </source>
</evidence>
<dbReference type="EMBL" id="BCMJ01000005">
    <property type="protein sequence ID" value="GAX08391.1"/>
    <property type="molecule type" value="Genomic_DNA"/>
</dbReference>
<keyword evidence="7 17" id="KW-1133">Transmembrane helix</keyword>
<evidence type="ECO:0000256" key="6">
    <source>
        <dbReference type="ARBA" id="ARBA00022984"/>
    </source>
</evidence>
<feature type="transmembrane region" description="Helical" evidence="17">
    <location>
        <begin position="370"/>
        <end position="391"/>
    </location>
</feature>
<feature type="transmembrane region" description="Helical" evidence="17">
    <location>
        <begin position="90"/>
        <end position="111"/>
    </location>
</feature>
<dbReference type="PANTHER" id="PTHR30474:SF2">
    <property type="entry name" value="PEPTIDOGLYCAN GLYCOSYLTRANSFERASE FTSW-RELATED"/>
    <property type="match status" value="1"/>
</dbReference>
<feature type="transmembrane region" description="Helical" evidence="17">
    <location>
        <begin position="304"/>
        <end position="324"/>
    </location>
</feature>
<dbReference type="GO" id="GO:0008360">
    <property type="term" value="P:regulation of cell shape"/>
    <property type="evidence" value="ECO:0007669"/>
    <property type="project" value="UniProtKB-KW"/>
</dbReference>
<dbReference type="RefSeq" id="WP_098825079.1">
    <property type="nucleotide sequence ID" value="NZ_BCMJ01000005.1"/>
</dbReference>
<protein>
    <recommendedName>
        <fullName evidence="12">Probable peptidoglycan glycosyltransferase FtsW</fullName>
        <ecNumber evidence="14">2.4.99.28</ecNumber>
    </recommendedName>
    <alternativeName>
        <fullName evidence="13">Cell division protein FtsW</fullName>
    </alternativeName>
    <alternativeName>
        <fullName evidence="10">Cell wall polymerase</fullName>
    </alternativeName>
    <alternativeName>
        <fullName evidence="9">Peptidoglycan polymerase</fullName>
    </alternativeName>
</protein>
<evidence type="ECO:0000256" key="11">
    <source>
        <dbReference type="ARBA" id="ARBA00038053"/>
    </source>
</evidence>
<evidence type="ECO:0000313" key="18">
    <source>
        <dbReference type="EMBL" id="GAX08391.1"/>
    </source>
</evidence>
<evidence type="ECO:0000256" key="10">
    <source>
        <dbReference type="ARBA" id="ARBA00033270"/>
    </source>
</evidence>
<proteinExistence type="inferred from homology"/>
<dbReference type="GO" id="GO:0009252">
    <property type="term" value="P:peptidoglycan biosynthetic process"/>
    <property type="evidence" value="ECO:0007669"/>
    <property type="project" value="UniProtKB-KW"/>
</dbReference>
<comment type="caution">
    <text evidence="18">The sequence shown here is derived from an EMBL/GenBank/DDBJ whole genome shotgun (WGS) entry which is preliminary data.</text>
</comment>
<dbReference type="GO" id="GO:0051301">
    <property type="term" value="P:cell division"/>
    <property type="evidence" value="ECO:0007669"/>
    <property type="project" value="UniProtKB-KW"/>
</dbReference>
<accession>A0A1Z5J3V8</accession>
<keyword evidence="19" id="KW-1185">Reference proteome</keyword>
<comment type="function">
    <text evidence="16">Peptidoglycan polymerase that is essential for cell division.</text>
</comment>
<evidence type="ECO:0000256" key="9">
    <source>
        <dbReference type="ARBA" id="ARBA00032370"/>
    </source>
</evidence>
<keyword evidence="18" id="KW-0131">Cell cycle</keyword>
<dbReference type="Pfam" id="PF01098">
    <property type="entry name" value="FTSW_RODA_SPOVE"/>
    <property type="match status" value="1"/>
</dbReference>
<keyword evidence="5" id="KW-0133">Cell shape</keyword>
<keyword evidence="6" id="KW-0573">Peptidoglycan synthesis</keyword>
<dbReference type="GO" id="GO:0008955">
    <property type="term" value="F:peptidoglycan glycosyltransferase activity"/>
    <property type="evidence" value="ECO:0007669"/>
    <property type="project" value="UniProtKB-EC"/>
</dbReference>
<dbReference type="GO" id="GO:0015648">
    <property type="term" value="F:lipid-linked peptidoglycan transporter activity"/>
    <property type="evidence" value="ECO:0007669"/>
    <property type="project" value="TreeGrafter"/>
</dbReference>
<evidence type="ECO:0000256" key="13">
    <source>
        <dbReference type="ARBA" id="ARBA00041418"/>
    </source>
</evidence>
<evidence type="ECO:0000313" key="19">
    <source>
        <dbReference type="Proteomes" id="UP000223370"/>
    </source>
</evidence>
<gene>
    <name evidence="18" type="primary">ftsW</name>
    <name evidence="18" type="ORF">IWT5_01546</name>
</gene>
<feature type="transmembrane region" description="Helical" evidence="17">
    <location>
        <begin position="336"/>
        <end position="358"/>
    </location>
</feature>
<evidence type="ECO:0000256" key="14">
    <source>
        <dbReference type="ARBA" id="ARBA00044770"/>
    </source>
</evidence>
<evidence type="ECO:0000256" key="1">
    <source>
        <dbReference type="ARBA" id="ARBA00004141"/>
    </source>
</evidence>
<evidence type="ECO:0000256" key="15">
    <source>
        <dbReference type="ARBA" id="ARBA00049902"/>
    </source>
</evidence>
<feature type="transmembrane region" description="Helical" evidence="17">
    <location>
        <begin position="164"/>
        <end position="180"/>
    </location>
</feature>
<organism evidence="18 19">
    <name type="scientific">Secundilactobacillus silagincola</name>
    <dbReference type="NCBI Taxonomy" id="1714681"/>
    <lineage>
        <taxon>Bacteria</taxon>
        <taxon>Bacillati</taxon>
        <taxon>Bacillota</taxon>
        <taxon>Bacilli</taxon>
        <taxon>Lactobacillales</taxon>
        <taxon>Lactobacillaceae</taxon>
        <taxon>Secundilactobacillus</taxon>
    </lineage>
</organism>
<keyword evidence="3" id="KW-0808">Transferase</keyword>
<evidence type="ECO:0000256" key="7">
    <source>
        <dbReference type="ARBA" id="ARBA00022989"/>
    </source>
</evidence>
<name>A0A1Z5J3V8_9LACO</name>
<dbReference type="Proteomes" id="UP000223370">
    <property type="component" value="Unassembled WGS sequence"/>
</dbReference>
<evidence type="ECO:0000256" key="12">
    <source>
        <dbReference type="ARBA" id="ARBA00041185"/>
    </source>
</evidence>
<reference evidence="18 19" key="1">
    <citation type="submission" date="2015-11" db="EMBL/GenBank/DDBJ databases">
        <title>Draft genome sequences of new species of the genus Lactobacillus isolated from orchardgrass silage.</title>
        <authorList>
            <person name="Tohno M."/>
            <person name="Tanizawa Y."/>
            <person name="Arita M."/>
        </authorList>
    </citation>
    <scope>NUCLEOTIDE SEQUENCE [LARGE SCALE GENOMIC DNA]</scope>
    <source>
        <strain evidence="18 19">IWT5</strain>
    </source>
</reference>
<dbReference type="PANTHER" id="PTHR30474">
    <property type="entry name" value="CELL CYCLE PROTEIN"/>
    <property type="match status" value="1"/>
</dbReference>
<comment type="subcellular location">
    <subcellularLocation>
        <location evidence="1">Membrane</location>
        <topology evidence="1">Multi-pass membrane protein</topology>
    </subcellularLocation>
</comment>
<sequence>MQNLRKLKVSKIRNAFDVKKLKDLDYWLFIPYLILCGIGVVMVYSASSNVAVQMGSTPISYLFKQLVFVIIGLFIALFMLMIPHDFFKNGIFLIILYIVLILALLALLVIGKTVNGAAGWFRLGPISVQPAELVKITLILLMAKTATMPAQMEDIVSGHWWQGMWLPITMCAAMIGLVLIQPDMGSAVIISAIVFMMCLSSGFSFKKSYLYFGMAVAFIAFIAFPIALKLSESGTIKSYKLARLVAFVDPFGHANGSGQQLVNSYYALSNGGLFGVGLGNSIQKRGYLPEPNTDFIMAITGEELGLIGVVIILILLGIIIWQTIRIGIRATDPFNTLVCYGVATYFAVQAFINVGGVVGWLPITGVTFPFISYGGSSIFSLTISLGIILNISAQERRKRGLA</sequence>
<evidence type="ECO:0000256" key="8">
    <source>
        <dbReference type="ARBA" id="ARBA00023136"/>
    </source>
</evidence>
<dbReference type="AlphaFoldDB" id="A0A1Z5J3V8"/>
<evidence type="ECO:0000256" key="2">
    <source>
        <dbReference type="ARBA" id="ARBA00022676"/>
    </source>
</evidence>
<evidence type="ECO:0000256" key="16">
    <source>
        <dbReference type="ARBA" id="ARBA00049966"/>
    </source>
</evidence>
<keyword evidence="2" id="KW-0328">Glycosyltransferase</keyword>
<comment type="similarity">
    <text evidence="11">Belongs to the SEDS family. FtsW subfamily.</text>
</comment>
<dbReference type="GO" id="GO:0005886">
    <property type="term" value="C:plasma membrane"/>
    <property type="evidence" value="ECO:0007669"/>
    <property type="project" value="TreeGrafter"/>
</dbReference>
<dbReference type="OrthoDB" id="9812661at2"/>
<evidence type="ECO:0000256" key="5">
    <source>
        <dbReference type="ARBA" id="ARBA00022960"/>
    </source>
</evidence>
<dbReference type="GO" id="GO:0032153">
    <property type="term" value="C:cell division site"/>
    <property type="evidence" value="ECO:0007669"/>
    <property type="project" value="TreeGrafter"/>
</dbReference>
<evidence type="ECO:0000256" key="3">
    <source>
        <dbReference type="ARBA" id="ARBA00022679"/>
    </source>
</evidence>
<feature type="transmembrane region" description="Helical" evidence="17">
    <location>
        <begin position="26"/>
        <end position="46"/>
    </location>
</feature>
<keyword evidence="4 17" id="KW-0812">Transmembrane</keyword>
<keyword evidence="18" id="KW-0132">Cell division</keyword>
<dbReference type="EC" id="2.4.99.28" evidence="14"/>
<evidence type="ECO:0000256" key="17">
    <source>
        <dbReference type="SAM" id="Phobius"/>
    </source>
</evidence>
<feature type="transmembrane region" description="Helical" evidence="17">
    <location>
        <begin position="186"/>
        <end position="203"/>
    </location>
</feature>
<feature type="transmembrane region" description="Helical" evidence="17">
    <location>
        <begin position="66"/>
        <end position="83"/>
    </location>
</feature>
<comment type="catalytic activity">
    <reaction evidence="15">
        <text>[GlcNAc-(1-&gt;4)-Mur2Ac(oyl-L-Ala-gamma-D-Glu-L-Lys-D-Ala-D-Ala)](n)-di-trans,octa-cis-undecaprenyl diphosphate + beta-D-GlcNAc-(1-&gt;4)-Mur2Ac(oyl-L-Ala-gamma-D-Glu-L-Lys-D-Ala-D-Ala)-di-trans,octa-cis-undecaprenyl diphosphate = [GlcNAc-(1-&gt;4)-Mur2Ac(oyl-L-Ala-gamma-D-Glu-L-Lys-D-Ala-D-Ala)](n+1)-di-trans,octa-cis-undecaprenyl diphosphate + di-trans,octa-cis-undecaprenyl diphosphate + H(+)</text>
        <dbReference type="Rhea" id="RHEA:23708"/>
        <dbReference type="Rhea" id="RHEA-COMP:9602"/>
        <dbReference type="Rhea" id="RHEA-COMP:9603"/>
        <dbReference type="ChEBI" id="CHEBI:15378"/>
        <dbReference type="ChEBI" id="CHEBI:58405"/>
        <dbReference type="ChEBI" id="CHEBI:60033"/>
        <dbReference type="ChEBI" id="CHEBI:78435"/>
        <dbReference type="EC" id="2.4.99.28"/>
    </reaction>
</comment>
<dbReference type="InterPro" id="IPR001182">
    <property type="entry name" value="FtsW/RodA"/>
</dbReference>
<keyword evidence="8 17" id="KW-0472">Membrane</keyword>
<feature type="transmembrane region" description="Helical" evidence="17">
    <location>
        <begin position="210"/>
        <end position="228"/>
    </location>
</feature>